<comment type="caution">
    <text evidence="1">The sequence shown here is derived from an EMBL/GenBank/DDBJ whole genome shotgun (WGS) entry which is preliminary data.</text>
</comment>
<reference evidence="1 2" key="1">
    <citation type="journal article" date="2019" name="Front. Microbiol.">
        <title>Genomes of Neutrophilic Sulfur-Oxidizing Chemolithoautotrophs Representing 9 Proteobacterial Species From 8 Genera.</title>
        <authorList>
            <person name="Watanabe T."/>
            <person name="Kojima H."/>
            <person name="Umezawa K."/>
            <person name="Hori C."/>
            <person name="Takasuka T.E."/>
            <person name="Kato Y."/>
            <person name="Fukui M."/>
        </authorList>
    </citation>
    <scope>NUCLEOTIDE SEQUENCE [LARGE SCALE GENOMIC DNA]</scope>
    <source>
        <strain evidence="1 2">TTN</strain>
    </source>
</reference>
<evidence type="ECO:0000313" key="2">
    <source>
        <dbReference type="Proteomes" id="UP000286806"/>
    </source>
</evidence>
<dbReference type="SUPFAM" id="SSF53474">
    <property type="entry name" value="alpha/beta-Hydrolases"/>
    <property type="match status" value="1"/>
</dbReference>
<keyword evidence="2" id="KW-1185">Reference proteome</keyword>
<protein>
    <recommendedName>
        <fullName evidence="3">Alpha/beta hydrolase</fullName>
    </recommendedName>
</protein>
<proteinExistence type="predicted"/>
<evidence type="ECO:0000313" key="1">
    <source>
        <dbReference type="EMBL" id="GBL45396.1"/>
    </source>
</evidence>
<accession>A0A401JCV8</accession>
<dbReference type="Proteomes" id="UP000286806">
    <property type="component" value="Unassembled WGS sequence"/>
</dbReference>
<dbReference type="Gene3D" id="3.40.50.1820">
    <property type="entry name" value="alpha/beta hydrolase"/>
    <property type="match status" value="2"/>
</dbReference>
<organism evidence="1 2">
    <name type="scientific">Sulfuriferula multivorans</name>
    <dbReference type="NCBI Taxonomy" id="1559896"/>
    <lineage>
        <taxon>Bacteria</taxon>
        <taxon>Pseudomonadati</taxon>
        <taxon>Pseudomonadota</taxon>
        <taxon>Betaproteobacteria</taxon>
        <taxon>Nitrosomonadales</taxon>
        <taxon>Sulfuricellaceae</taxon>
        <taxon>Sulfuriferula</taxon>
    </lineage>
</organism>
<dbReference type="EMBL" id="BGOW01000010">
    <property type="protein sequence ID" value="GBL45396.1"/>
    <property type="molecule type" value="Genomic_DNA"/>
</dbReference>
<dbReference type="RefSeq" id="WP_223247699.1">
    <property type="nucleotide sequence ID" value="NZ_BGOW01000010.1"/>
</dbReference>
<evidence type="ECO:0008006" key="3">
    <source>
        <dbReference type="Google" id="ProtNLM"/>
    </source>
</evidence>
<dbReference type="AlphaFoldDB" id="A0A401JCV8"/>
<gene>
    <name evidence="1" type="ORF">SFMTTN_1203</name>
</gene>
<dbReference type="PROSITE" id="PS51257">
    <property type="entry name" value="PROKAR_LIPOPROTEIN"/>
    <property type="match status" value="1"/>
</dbReference>
<sequence length="417" mass="45569">MPERSQGRQAPPWLARGVLAVALLVLLAGCAPQRYYEAALVLQDFAAAQGPSRLKQTTAAPLRRSISYTVSGRLHHADLYLPGSLGGCVSRAAVEPRDAAARGKHCPRAAIVVVPGAVPQGKDDPRLTAFAATLARAGFAVLVPDLAGFRELRIRPADAREIADAFAYLVSRPELAPGGRAGMFAFSYAVGPTLLAALQPDIREQVRFIVGVGGYYDLPRAMRFFTTGWFEHAGKWHHITPDDTGKMVLLYSSLGYLADQRDGAVFDRMVTWRTRDPHADLTPLAAQLSAAGRAVYALAANSDPARFPELLAQLPAAMRTDIARLDLSRHDLKRLKARLILVHGKNDNLIPYTESLALAAAAPKGQATAFIIHRVLGHVDLSIPHLLSWRFWSEDLPDLWRLWRVIDLLLAQRQEAA</sequence>
<name>A0A401JCV8_9PROT</name>
<dbReference type="InterPro" id="IPR029058">
    <property type="entry name" value="AB_hydrolase_fold"/>
</dbReference>